<proteinExistence type="predicted"/>
<dbReference type="EMBL" id="FIJK01000070">
    <property type="protein sequence ID" value="CYW67160.1"/>
    <property type="molecule type" value="Genomic_DNA"/>
</dbReference>
<dbReference type="AlphaFoldDB" id="A0A0Z8QMX1"/>
<evidence type="ECO:0000313" key="2">
    <source>
        <dbReference type="Proteomes" id="UP000069526"/>
    </source>
</evidence>
<name>A0A0Z8QMX1_STRSU</name>
<evidence type="ECO:0000313" key="1">
    <source>
        <dbReference type="EMBL" id="CYW67160.1"/>
    </source>
</evidence>
<dbReference type="Proteomes" id="UP000069526">
    <property type="component" value="Unassembled WGS sequence"/>
</dbReference>
<gene>
    <name evidence="1" type="ORF">ERS132539_02130</name>
</gene>
<protein>
    <submittedName>
        <fullName evidence="1">Uncharacterized protein</fullName>
    </submittedName>
</protein>
<dbReference type="RefSeq" id="WP_044766823.1">
    <property type="nucleotide sequence ID" value="NZ_CEIH01000037.1"/>
</dbReference>
<sequence length="83" mass="9750">MNRKRVLRRLKTIEARINTPVIYTAEPTFYDDYSIKSWQVSAPDFDKTFPEDDFYKWSKGKIVGINFEDVSTEVLRGFIHSGN</sequence>
<organism evidence="1 2">
    <name type="scientific">Streptococcus suis</name>
    <dbReference type="NCBI Taxonomy" id="1307"/>
    <lineage>
        <taxon>Bacteria</taxon>
        <taxon>Bacillati</taxon>
        <taxon>Bacillota</taxon>
        <taxon>Bacilli</taxon>
        <taxon>Lactobacillales</taxon>
        <taxon>Streptococcaceae</taxon>
        <taxon>Streptococcus</taxon>
    </lineage>
</organism>
<reference evidence="1 2" key="1">
    <citation type="submission" date="2016-02" db="EMBL/GenBank/DDBJ databases">
        <authorList>
            <consortium name="Pathogen Informatics"/>
        </authorList>
    </citation>
    <scope>NUCLEOTIDE SEQUENCE [LARGE SCALE GENOMIC DNA]</scope>
    <source>
        <strain evidence="1 2">SS1013</strain>
    </source>
</reference>
<accession>A0A0Z8QMX1</accession>